<dbReference type="SUPFAM" id="SSF56112">
    <property type="entry name" value="Protein kinase-like (PK-like)"/>
    <property type="match status" value="1"/>
</dbReference>
<name>A0A067TY77_GALM3</name>
<evidence type="ECO:0000259" key="10">
    <source>
        <dbReference type="SMART" id="SM01331"/>
    </source>
</evidence>
<feature type="domain" description="Serine/threonine-protein kinase haspin C-terminal" evidence="10">
    <location>
        <begin position="699"/>
        <end position="784"/>
    </location>
</feature>
<dbReference type="Gene3D" id="1.10.510.10">
    <property type="entry name" value="Transferase(Phosphotransferase) domain 1"/>
    <property type="match status" value="1"/>
</dbReference>
<keyword evidence="2" id="KW-0723">Serine/threonine-protein kinase</keyword>
<evidence type="ECO:0000313" key="11">
    <source>
        <dbReference type="EMBL" id="KDR83973.1"/>
    </source>
</evidence>
<feature type="region of interest" description="Disordered" evidence="9">
    <location>
        <begin position="209"/>
        <end position="277"/>
    </location>
</feature>
<dbReference type="EMBL" id="KL142368">
    <property type="protein sequence ID" value="KDR83973.1"/>
    <property type="molecule type" value="Genomic_DNA"/>
</dbReference>
<dbReference type="GO" id="GO:0035556">
    <property type="term" value="P:intracellular signal transduction"/>
    <property type="evidence" value="ECO:0007669"/>
    <property type="project" value="TreeGrafter"/>
</dbReference>
<evidence type="ECO:0000256" key="3">
    <source>
        <dbReference type="ARBA" id="ARBA00022679"/>
    </source>
</evidence>
<dbReference type="GO" id="GO:0005524">
    <property type="term" value="F:ATP binding"/>
    <property type="evidence" value="ECO:0007669"/>
    <property type="project" value="UniProtKB-KW"/>
</dbReference>
<keyword evidence="6" id="KW-0067">ATP-binding</keyword>
<dbReference type="SMART" id="SM01331">
    <property type="entry name" value="DUF3635"/>
    <property type="match status" value="1"/>
</dbReference>
<evidence type="ECO:0000256" key="5">
    <source>
        <dbReference type="ARBA" id="ARBA00022777"/>
    </source>
</evidence>
<keyword evidence="12" id="KW-1185">Reference proteome</keyword>
<sequence length="844" mass="94083">MLGSRTKQINAYGKRGRRIVEATTDIKPSVSSTEIISIFDDLPPAPAMTSIANKMKKRENVEPLKSKAPSVKVVGLQKKRRLSPVLSPAKKKQTSRVAQLIGDEVPKQNACGPQTKPKPKPLGLGNAEDPIVLSASPPRAPLSAIALNFTGSPTISHNLRHAREKTPLKSKKPFSPFVDVDIIVLDDDGHTIRTEKRVSQQKMIANPLNHRQRLEPPVKAKSALNTTPLDTDSEFEADNLPKPPKHQAARKQAIIISDDSDSEEECTPLKPKPTKASKDILKRSFSFPKHPHAGSNMIVEVLIPPAPYKLPRLPSTPETSAASSSPLLQDCDNLQESPILPTQATEATPQRYQFIPSPILKPRQLTPIREGRRRFFEPPSPPSPTTPTDLDLSIDFSDLSLGLASQTQGLYQSDFVIHDYLIPLLEECHQETSGPHNFSTFIESFPYDQILQSARERQGADMQFRKIGEASYSEVFGIGDVVLKVIPLRDETRLNGNPAEEEDGPAPSDAKDVRKEIIVTRAMGEVYDGYVKLLKTYVVKGRYPEVLLRLWDEYNGRKGSESVRPDTFKVSQVYAIIVLPNGGPDLEAYSFHNSSRTGWRQACSIFWQVAKALAHAEHLVSFEHRDLHWGQILVKNLPTQANALKSLNLNRKAKPKTHRVWMDDLSHGVQATVIDLGLSRMDAGDGENGDRVHWTPFDDEVFMGEGDYQFDVYRIMKELTDGAWEGFYPITNVVWLHYLLQKLLYSKGIKPPSTPRKTKVTPEVGLLMSCEGSFSEKDCYECLVDLESWLGRYITEMAPPTTKKKGKRKAQAPVKPVMYAGPARAGEVVAYGAKKGWIKATRLY</sequence>
<evidence type="ECO:0000256" key="6">
    <source>
        <dbReference type="ARBA" id="ARBA00022840"/>
    </source>
</evidence>
<dbReference type="HOGENOM" id="CLU_015501_0_0_1"/>
<evidence type="ECO:0000256" key="2">
    <source>
        <dbReference type="ARBA" id="ARBA00022527"/>
    </source>
</evidence>
<dbReference type="InterPro" id="IPR024604">
    <property type="entry name" value="GSG2_C"/>
</dbReference>
<keyword evidence="4" id="KW-0547">Nucleotide-binding</keyword>
<evidence type="ECO:0000256" key="1">
    <source>
        <dbReference type="ARBA" id="ARBA00012513"/>
    </source>
</evidence>
<dbReference type="PANTHER" id="PTHR24419">
    <property type="entry name" value="INTERLEUKIN-1 RECEPTOR-ASSOCIATED KINASE"/>
    <property type="match status" value="1"/>
</dbReference>
<gene>
    <name evidence="11" type="ORF">GALMADRAFT_151010</name>
</gene>
<dbReference type="GO" id="GO:0005634">
    <property type="term" value="C:nucleus"/>
    <property type="evidence" value="ECO:0007669"/>
    <property type="project" value="TreeGrafter"/>
</dbReference>
<evidence type="ECO:0000313" key="12">
    <source>
        <dbReference type="Proteomes" id="UP000027222"/>
    </source>
</evidence>
<dbReference type="Proteomes" id="UP000027222">
    <property type="component" value="Unassembled WGS sequence"/>
</dbReference>
<evidence type="ECO:0000256" key="8">
    <source>
        <dbReference type="ARBA" id="ARBA00048679"/>
    </source>
</evidence>
<keyword evidence="3" id="KW-0808">Transferase</keyword>
<dbReference type="GO" id="GO:0005737">
    <property type="term" value="C:cytoplasm"/>
    <property type="evidence" value="ECO:0007669"/>
    <property type="project" value="TreeGrafter"/>
</dbReference>
<dbReference type="PANTHER" id="PTHR24419:SF18">
    <property type="entry name" value="SERINE_THREONINE-PROTEIN KINASE HASPIN"/>
    <property type="match status" value="1"/>
</dbReference>
<protein>
    <recommendedName>
        <fullName evidence="1">non-specific serine/threonine protein kinase</fullName>
        <ecNumber evidence="1">2.7.11.1</ecNumber>
    </recommendedName>
</protein>
<dbReference type="InterPro" id="IPR011009">
    <property type="entry name" value="Kinase-like_dom_sf"/>
</dbReference>
<dbReference type="GO" id="GO:0072354">
    <property type="term" value="F:histone H3T3 kinase activity"/>
    <property type="evidence" value="ECO:0007669"/>
    <property type="project" value="TreeGrafter"/>
</dbReference>
<accession>A0A067TY77</accession>
<dbReference type="STRING" id="685588.A0A067TY77"/>
<evidence type="ECO:0000256" key="4">
    <source>
        <dbReference type="ARBA" id="ARBA00022741"/>
    </source>
</evidence>
<proteinExistence type="predicted"/>
<dbReference type="OrthoDB" id="5327538at2759"/>
<dbReference type="AlphaFoldDB" id="A0A067TY77"/>
<reference evidence="12" key="1">
    <citation type="journal article" date="2014" name="Proc. Natl. Acad. Sci. U.S.A.">
        <title>Extensive sampling of basidiomycete genomes demonstrates inadequacy of the white-rot/brown-rot paradigm for wood decay fungi.</title>
        <authorList>
            <person name="Riley R."/>
            <person name="Salamov A.A."/>
            <person name="Brown D.W."/>
            <person name="Nagy L.G."/>
            <person name="Floudas D."/>
            <person name="Held B.W."/>
            <person name="Levasseur A."/>
            <person name="Lombard V."/>
            <person name="Morin E."/>
            <person name="Otillar R."/>
            <person name="Lindquist E.A."/>
            <person name="Sun H."/>
            <person name="LaButti K.M."/>
            <person name="Schmutz J."/>
            <person name="Jabbour D."/>
            <person name="Luo H."/>
            <person name="Baker S.E."/>
            <person name="Pisabarro A.G."/>
            <person name="Walton J.D."/>
            <person name="Blanchette R.A."/>
            <person name="Henrissat B."/>
            <person name="Martin F."/>
            <person name="Cullen D."/>
            <person name="Hibbett D.S."/>
            <person name="Grigoriev I.V."/>
        </authorList>
    </citation>
    <scope>NUCLEOTIDE SEQUENCE [LARGE SCALE GENOMIC DNA]</scope>
    <source>
        <strain evidence="12">CBS 339.88</strain>
    </source>
</reference>
<comment type="catalytic activity">
    <reaction evidence="7">
        <text>L-threonyl-[protein] + ATP = O-phospho-L-threonyl-[protein] + ADP + H(+)</text>
        <dbReference type="Rhea" id="RHEA:46608"/>
        <dbReference type="Rhea" id="RHEA-COMP:11060"/>
        <dbReference type="Rhea" id="RHEA-COMP:11605"/>
        <dbReference type="ChEBI" id="CHEBI:15378"/>
        <dbReference type="ChEBI" id="CHEBI:30013"/>
        <dbReference type="ChEBI" id="CHEBI:30616"/>
        <dbReference type="ChEBI" id="CHEBI:61977"/>
        <dbReference type="ChEBI" id="CHEBI:456216"/>
        <dbReference type="EC" id="2.7.11.1"/>
    </reaction>
</comment>
<dbReference type="GO" id="GO:0000278">
    <property type="term" value="P:mitotic cell cycle"/>
    <property type="evidence" value="ECO:0007669"/>
    <property type="project" value="TreeGrafter"/>
</dbReference>
<comment type="catalytic activity">
    <reaction evidence="8">
        <text>L-seryl-[protein] + ATP = O-phospho-L-seryl-[protein] + ADP + H(+)</text>
        <dbReference type="Rhea" id="RHEA:17989"/>
        <dbReference type="Rhea" id="RHEA-COMP:9863"/>
        <dbReference type="Rhea" id="RHEA-COMP:11604"/>
        <dbReference type="ChEBI" id="CHEBI:15378"/>
        <dbReference type="ChEBI" id="CHEBI:29999"/>
        <dbReference type="ChEBI" id="CHEBI:30616"/>
        <dbReference type="ChEBI" id="CHEBI:83421"/>
        <dbReference type="ChEBI" id="CHEBI:456216"/>
        <dbReference type="EC" id="2.7.11.1"/>
    </reaction>
</comment>
<dbReference type="Pfam" id="PF12330">
    <property type="entry name" value="Haspin_kinase"/>
    <property type="match status" value="1"/>
</dbReference>
<dbReference type="Gene3D" id="3.30.200.20">
    <property type="entry name" value="Phosphorylase Kinase, domain 1"/>
    <property type="match status" value="1"/>
</dbReference>
<organism evidence="11 12">
    <name type="scientific">Galerina marginata (strain CBS 339.88)</name>
    <dbReference type="NCBI Taxonomy" id="685588"/>
    <lineage>
        <taxon>Eukaryota</taxon>
        <taxon>Fungi</taxon>
        <taxon>Dikarya</taxon>
        <taxon>Basidiomycota</taxon>
        <taxon>Agaricomycotina</taxon>
        <taxon>Agaricomycetes</taxon>
        <taxon>Agaricomycetidae</taxon>
        <taxon>Agaricales</taxon>
        <taxon>Agaricineae</taxon>
        <taxon>Strophariaceae</taxon>
        <taxon>Galerina</taxon>
    </lineage>
</organism>
<keyword evidence="5" id="KW-0418">Kinase</keyword>
<evidence type="ECO:0000256" key="9">
    <source>
        <dbReference type="SAM" id="MobiDB-lite"/>
    </source>
</evidence>
<evidence type="ECO:0000256" key="7">
    <source>
        <dbReference type="ARBA" id="ARBA00047899"/>
    </source>
</evidence>
<dbReference type="EC" id="2.7.11.1" evidence="1"/>